<reference evidence="1" key="1">
    <citation type="submission" date="2020-06" db="EMBL/GenBank/DDBJ databases">
        <title>Draft genome sequences of strains closely related to Aspergillus parafelis and Aspergillus hiratsukae.</title>
        <authorList>
            <person name="Dos Santos R.A.C."/>
            <person name="Rivero-Menendez O."/>
            <person name="Steenwyk J.L."/>
            <person name="Mead M.E."/>
            <person name="Goldman G.H."/>
            <person name="Alastruey-Izquierdo A."/>
            <person name="Rokas A."/>
        </authorList>
    </citation>
    <scope>NUCLEOTIDE SEQUENCE</scope>
    <source>
        <strain evidence="1">CNM-CM5793</strain>
    </source>
</reference>
<accession>A0A8H6UAG2</accession>
<dbReference type="Proteomes" id="UP000630445">
    <property type="component" value="Unassembled WGS sequence"/>
</dbReference>
<evidence type="ECO:0000313" key="2">
    <source>
        <dbReference type="Proteomes" id="UP000630445"/>
    </source>
</evidence>
<dbReference type="EMBL" id="JACBAD010002129">
    <property type="protein sequence ID" value="KAF7113818.1"/>
    <property type="molecule type" value="Genomic_DNA"/>
</dbReference>
<organism evidence="1 2">
    <name type="scientific">Aspergillus hiratsukae</name>
    <dbReference type="NCBI Taxonomy" id="1194566"/>
    <lineage>
        <taxon>Eukaryota</taxon>
        <taxon>Fungi</taxon>
        <taxon>Dikarya</taxon>
        <taxon>Ascomycota</taxon>
        <taxon>Pezizomycotina</taxon>
        <taxon>Eurotiomycetes</taxon>
        <taxon>Eurotiomycetidae</taxon>
        <taxon>Eurotiales</taxon>
        <taxon>Aspergillaceae</taxon>
        <taxon>Aspergillus</taxon>
        <taxon>Aspergillus subgen. Fumigati</taxon>
    </lineage>
</organism>
<protein>
    <submittedName>
        <fullName evidence="1">Uncharacterized protein</fullName>
    </submittedName>
</protein>
<dbReference type="AlphaFoldDB" id="A0A8H6UAG2"/>
<keyword evidence="2" id="KW-1185">Reference proteome</keyword>
<evidence type="ECO:0000313" key="1">
    <source>
        <dbReference type="EMBL" id="KAF7113818.1"/>
    </source>
</evidence>
<dbReference type="OrthoDB" id="3643156at2759"/>
<comment type="caution">
    <text evidence="1">The sequence shown here is derived from an EMBL/GenBank/DDBJ whole genome shotgun (WGS) entry which is preliminary data.</text>
</comment>
<name>A0A8H6UAG2_9EURO</name>
<sequence>MIRELKLKVEDALSVPLATLPIVVSTPHLIALYEEDIHDASEYLGLPFPADVYKRRSWAWVRDTGAALAGYGDYLCSDYGDYEACASEIHSMPLARVISILYTENAVKVLQTSVKSAHIVLGFWDDEDQWTLRYASRDEEGYWDRLALRLMEWKQKRPTSLLPDRVVLFGESATDETFIHL</sequence>
<proteinExistence type="predicted"/>
<gene>
    <name evidence="1" type="ORF">CNMCM5793_004873</name>
</gene>